<dbReference type="Proteomes" id="UP000887565">
    <property type="component" value="Unplaced"/>
</dbReference>
<feature type="domain" description="Ankyrin repeat" evidence="3">
    <location>
        <begin position="1"/>
        <end position="62"/>
    </location>
</feature>
<evidence type="ECO:0000313" key="4">
    <source>
        <dbReference type="Proteomes" id="UP000887565"/>
    </source>
</evidence>
<organism evidence="4 5">
    <name type="scientific">Romanomermis culicivorax</name>
    <name type="common">Nematode worm</name>
    <dbReference type="NCBI Taxonomy" id="13658"/>
    <lineage>
        <taxon>Eukaryota</taxon>
        <taxon>Metazoa</taxon>
        <taxon>Ecdysozoa</taxon>
        <taxon>Nematoda</taxon>
        <taxon>Enoplea</taxon>
        <taxon>Dorylaimia</taxon>
        <taxon>Mermithida</taxon>
        <taxon>Mermithoidea</taxon>
        <taxon>Mermithidae</taxon>
        <taxon>Romanomermis</taxon>
    </lineage>
</organism>
<dbReference type="InterPro" id="IPR055285">
    <property type="entry name" value="ANKRD13_C"/>
</dbReference>
<evidence type="ECO:0000256" key="2">
    <source>
        <dbReference type="ARBA" id="ARBA00022803"/>
    </source>
</evidence>
<dbReference type="PANTHER" id="PTHR11242">
    <property type="entry name" value="ARYL HYDROCARBON RECEPTOR INTERACTING PROTEIN RELATED"/>
    <property type="match status" value="1"/>
</dbReference>
<dbReference type="OMA" id="SHCEPAD"/>
<sequence>MPPGFPVRLDIPLLASVSAKITFQKLEFRQNLPDALFEAPNSYREEKTHSPQNGHSKQFQMASNDGYLTHLQEAEDLKSKGNELFAQKNYKDAIRFYHNALLKIPVLTKPGLSGFLEPENESSLSPIQTKCNELTKICKLNLAACLISQPDRDPAVYARAAKYCDFVLCSEPNNLKALYRKGVALFLASNYHEASDILNSVDKRFCGKDEKIRRYLNDCRENLSRNESLLKERMIKAFNNPPSLEHTTGDKDQTN</sequence>
<dbReference type="Gene3D" id="1.25.40.10">
    <property type="entry name" value="Tetratricopeptide repeat domain"/>
    <property type="match status" value="1"/>
</dbReference>
<evidence type="ECO:0000313" key="5">
    <source>
        <dbReference type="WBParaSite" id="nRc.2.0.1.t32718-RA"/>
    </source>
</evidence>
<name>A0A915K1N7_ROMCU</name>
<dbReference type="WBParaSite" id="nRc.2.0.1.t32718-RA">
    <property type="protein sequence ID" value="nRc.2.0.1.t32718-RA"/>
    <property type="gene ID" value="nRc.2.0.1.g32718"/>
</dbReference>
<keyword evidence="4" id="KW-1185">Reference proteome</keyword>
<proteinExistence type="predicted"/>
<evidence type="ECO:0000256" key="1">
    <source>
        <dbReference type="ARBA" id="ARBA00022737"/>
    </source>
</evidence>
<keyword evidence="2" id="KW-0802">TPR repeat</keyword>
<reference evidence="5" key="1">
    <citation type="submission" date="2022-11" db="UniProtKB">
        <authorList>
            <consortium name="WormBaseParasite"/>
        </authorList>
    </citation>
    <scope>IDENTIFICATION</scope>
</reference>
<accession>A0A915K1N7</accession>
<evidence type="ECO:0000259" key="3">
    <source>
        <dbReference type="Pfam" id="PF11904"/>
    </source>
</evidence>
<keyword evidence="1" id="KW-0677">Repeat</keyword>
<dbReference type="SUPFAM" id="SSF48452">
    <property type="entry name" value="TPR-like"/>
    <property type="match status" value="1"/>
</dbReference>
<dbReference type="AlphaFoldDB" id="A0A915K1N7"/>
<dbReference type="PANTHER" id="PTHR11242:SF18">
    <property type="entry name" value="PEPTIDYLPROLYL ISOMERASE"/>
    <property type="match status" value="1"/>
</dbReference>
<dbReference type="InterPro" id="IPR011990">
    <property type="entry name" value="TPR-like_helical_dom_sf"/>
</dbReference>
<dbReference type="Pfam" id="PF11904">
    <property type="entry name" value="ANKRD13_C"/>
    <property type="match status" value="1"/>
</dbReference>
<protein>
    <submittedName>
        <fullName evidence="5">Tetratricopeptide repeat protein 9C</fullName>
    </submittedName>
</protein>
<dbReference type="InterPro" id="IPR039663">
    <property type="entry name" value="AIP/AIPL1/TTC9"/>
</dbReference>